<gene>
    <name evidence="2" type="ORF">CUN48_17585</name>
</gene>
<dbReference type="AlphaFoldDB" id="A0A2M8Q7D0"/>
<comment type="caution">
    <text evidence="2">The sequence shown here is derived from an EMBL/GenBank/DDBJ whole genome shotgun (WGS) entry which is preliminary data.</text>
</comment>
<accession>A0A2M8Q7D0</accession>
<feature type="non-terminal residue" evidence="2">
    <location>
        <position position="1"/>
    </location>
</feature>
<dbReference type="SUPFAM" id="SSF81660">
    <property type="entry name" value="Metal cation-transporting ATPase, ATP-binding domain N"/>
    <property type="match status" value="1"/>
</dbReference>
<dbReference type="Gene3D" id="3.40.1110.10">
    <property type="entry name" value="Calcium-transporting ATPase, cytoplasmic domain N"/>
    <property type="match status" value="1"/>
</dbReference>
<evidence type="ECO:0000313" key="3">
    <source>
        <dbReference type="Proteomes" id="UP000230790"/>
    </source>
</evidence>
<protein>
    <submittedName>
        <fullName evidence="2">ATPase</fullName>
    </submittedName>
</protein>
<evidence type="ECO:0000256" key="1">
    <source>
        <dbReference type="ARBA" id="ARBA00022842"/>
    </source>
</evidence>
<dbReference type="InterPro" id="IPR023299">
    <property type="entry name" value="ATPase_P-typ_cyto_dom_N"/>
</dbReference>
<dbReference type="PANTHER" id="PTHR24093">
    <property type="entry name" value="CATION TRANSPORTING ATPASE"/>
    <property type="match status" value="1"/>
</dbReference>
<dbReference type="Proteomes" id="UP000230790">
    <property type="component" value="Unassembled WGS sequence"/>
</dbReference>
<reference evidence="2 3" key="1">
    <citation type="submission" date="2017-11" db="EMBL/GenBank/DDBJ databases">
        <title>Evolution of Phototrophy in the Chloroflexi Phylum Driven by Horizontal Gene Transfer.</title>
        <authorList>
            <person name="Ward L.M."/>
            <person name="Hemp J."/>
            <person name="Shih P.M."/>
            <person name="Mcglynn S.E."/>
            <person name="Fischer W."/>
        </authorList>
    </citation>
    <scope>NUCLEOTIDE SEQUENCE [LARGE SCALE GENOMIC DNA]</scope>
    <source>
        <strain evidence="2">JP3_7</strain>
    </source>
</reference>
<proteinExistence type="predicted"/>
<dbReference type="GO" id="GO:0000166">
    <property type="term" value="F:nucleotide binding"/>
    <property type="evidence" value="ECO:0007669"/>
    <property type="project" value="InterPro"/>
</dbReference>
<name>A0A2M8Q7D0_9CHLR</name>
<organism evidence="2 3">
    <name type="scientific">Candidatus Thermofonsia Clade 3 bacterium</name>
    <dbReference type="NCBI Taxonomy" id="2364212"/>
    <lineage>
        <taxon>Bacteria</taxon>
        <taxon>Bacillati</taxon>
        <taxon>Chloroflexota</taxon>
        <taxon>Candidatus Thermofontia</taxon>
        <taxon>Candidatus Thermofonsia Clade 3</taxon>
    </lineage>
</organism>
<keyword evidence="1" id="KW-0460">Magnesium</keyword>
<dbReference type="GO" id="GO:0005388">
    <property type="term" value="F:P-type calcium transporter activity"/>
    <property type="evidence" value="ECO:0007669"/>
    <property type="project" value="TreeGrafter"/>
</dbReference>
<dbReference type="GO" id="GO:0005886">
    <property type="term" value="C:plasma membrane"/>
    <property type="evidence" value="ECO:0007669"/>
    <property type="project" value="TreeGrafter"/>
</dbReference>
<dbReference type="Pfam" id="PF13246">
    <property type="entry name" value="Cation_ATPase"/>
    <property type="match status" value="1"/>
</dbReference>
<feature type="non-terminal residue" evidence="2">
    <location>
        <position position="149"/>
    </location>
</feature>
<evidence type="ECO:0000313" key="2">
    <source>
        <dbReference type="EMBL" id="PJF45695.1"/>
    </source>
</evidence>
<dbReference type="EMBL" id="PGTN01000845">
    <property type="protein sequence ID" value="PJF45695.1"/>
    <property type="molecule type" value="Genomic_DNA"/>
</dbReference>
<dbReference type="PANTHER" id="PTHR24093:SF506">
    <property type="entry name" value="CATION-TRANSPORTING ATPASE PMA1"/>
    <property type="match status" value="1"/>
</dbReference>
<sequence length="149" mass="16114">VALLALAYKYGCNPEELRKRVRIVGAIPFESERRYAATAYLNDQKPFVAAKGAVEAILPFCKTMRTADGDAPLDEAQIHQRAHALAEGGYRVLAVAAGALDAARDDGLKEDDLRDLTLLGLVGFIDPLRPEVRQAVLEAQGAGVRVIMI</sequence>